<accession>A0A8X7YVW9</accession>
<evidence type="ECO:0000313" key="1">
    <source>
        <dbReference type="EMBL" id="KAG6756362.1"/>
    </source>
</evidence>
<evidence type="ECO:0000313" key="2">
    <source>
        <dbReference type="Proteomes" id="UP000886885"/>
    </source>
</evidence>
<proteinExistence type="predicted"/>
<keyword evidence="2" id="KW-1185">Reference proteome</keyword>
<protein>
    <submittedName>
        <fullName evidence="1">Uncharacterized protein</fullName>
    </submittedName>
</protein>
<dbReference type="Proteomes" id="UP000886885">
    <property type="component" value="Chromosome 11A"/>
</dbReference>
<comment type="caution">
    <text evidence="1">The sequence shown here is derived from an EMBL/GenBank/DDBJ whole genome shotgun (WGS) entry which is preliminary data.</text>
</comment>
<sequence>MNESELQENDHDDESIHNRNEFLRFDYKSYVDSLSLCDALKCCPLKFVINGADKVFMDKKSRKEVHLAVTWSNAHNRVFFTGVFQVKAGRIGALVRRAVRFIENMLLNRKVKIAVPCKRRKWKVLKWALIGYFMKKLFRWWGISTRNVNRKAPQSIGNIAMRFGCAFFWPSHACLKLLLMSSNSIGVVYDTLFSCIPSGEG</sequence>
<name>A0A8X7YVW9_POPTO</name>
<gene>
    <name evidence="1" type="ORF">POTOM_039790</name>
</gene>
<reference evidence="1" key="1">
    <citation type="journal article" date="2020" name="bioRxiv">
        <title>Hybrid origin of Populus tomentosa Carr. identified through genome sequencing and phylogenomic analysis.</title>
        <authorList>
            <person name="An X."/>
            <person name="Gao K."/>
            <person name="Chen Z."/>
            <person name="Li J."/>
            <person name="Yang X."/>
            <person name="Yang X."/>
            <person name="Zhou J."/>
            <person name="Guo T."/>
            <person name="Zhao T."/>
            <person name="Huang S."/>
            <person name="Miao D."/>
            <person name="Khan W.U."/>
            <person name="Rao P."/>
            <person name="Ye M."/>
            <person name="Lei B."/>
            <person name="Liao W."/>
            <person name="Wang J."/>
            <person name="Ji L."/>
            <person name="Li Y."/>
            <person name="Guo B."/>
            <person name="Mustafa N.S."/>
            <person name="Li S."/>
            <person name="Yun Q."/>
            <person name="Keller S.R."/>
            <person name="Mao J."/>
            <person name="Zhang R."/>
            <person name="Strauss S.H."/>
        </authorList>
    </citation>
    <scope>NUCLEOTIDE SEQUENCE</scope>
    <source>
        <strain evidence="1">GM15</strain>
        <tissue evidence="1">Leaf</tissue>
    </source>
</reference>
<dbReference type="AlphaFoldDB" id="A0A8X7YVW9"/>
<organism evidence="1 2">
    <name type="scientific">Populus tomentosa</name>
    <name type="common">Chinese white poplar</name>
    <dbReference type="NCBI Taxonomy" id="118781"/>
    <lineage>
        <taxon>Eukaryota</taxon>
        <taxon>Viridiplantae</taxon>
        <taxon>Streptophyta</taxon>
        <taxon>Embryophyta</taxon>
        <taxon>Tracheophyta</taxon>
        <taxon>Spermatophyta</taxon>
        <taxon>Magnoliopsida</taxon>
        <taxon>eudicotyledons</taxon>
        <taxon>Gunneridae</taxon>
        <taxon>Pentapetalae</taxon>
        <taxon>rosids</taxon>
        <taxon>fabids</taxon>
        <taxon>Malpighiales</taxon>
        <taxon>Salicaceae</taxon>
        <taxon>Saliceae</taxon>
        <taxon>Populus</taxon>
    </lineage>
</organism>
<dbReference type="EMBL" id="JAAWWB010000021">
    <property type="protein sequence ID" value="KAG6756362.1"/>
    <property type="molecule type" value="Genomic_DNA"/>
</dbReference>